<dbReference type="VEuPathDB" id="VectorBase:AFUN2_003100"/>
<proteinExistence type="predicted"/>
<dbReference type="AlphaFoldDB" id="A0A4Y0BF52"/>
<evidence type="ECO:0000313" key="2">
    <source>
        <dbReference type="EnsemblMetazoa" id="AFUN019043-PA"/>
    </source>
</evidence>
<evidence type="ECO:0000256" key="1">
    <source>
        <dbReference type="SAM" id="MobiDB-lite"/>
    </source>
</evidence>
<sequence>MTKFMVVRRCLAVATDTFGPAANTFTPRLGASFSWMKHYSLRLRSQSSRLTAHSYSTQADNRKPATKDFDDGDRPRWTRKLYMRIYCAD</sequence>
<feature type="compositionally biased region" description="Basic and acidic residues" evidence="1">
    <location>
        <begin position="60"/>
        <end position="71"/>
    </location>
</feature>
<protein>
    <submittedName>
        <fullName evidence="2">Uncharacterized protein</fullName>
    </submittedName>
</protein>
<name>A0A4Y0BF52_ANOFN</name>
<dbReference type="EnsemblMetazoa" id="AFUN019043-RA">
    <property type="protein sequence ID" value="AFUN019043-PA"/>
    <property type="gene ID" value="AFUN019043"/>
</dbReference>
<organism evidence="2">
    <name type="scientific">Anopheles funestus</name>
    <name type="common">African malaria mosquito</name>
    <dbReference type="NCBI Taxonomy" id="62324"/>
    <lineage>
        <taxon>Eukaryota</taxon>
        <taxon>Metazoa</taxon>
        <taxon>Ecdysozoa</taxon>
        <taxon>Arthropoda</taxon>
        <taxon>Hexapoda</taxon>
        <taxon>Insecta</taxon>
        <taxon>Pterygota</taxon>
        <taxon>Neoptera</taxon>
        <taxon>Endopterygota</taxon>
        <taxon>Diptera</taxon>
        <taxon>Nematocera</taxon>
        <taxon>Culicoidea</taxon>
        <taxon>Culicidae</taxon>
        <taxon>Anophelinae</taxon>
        <taxon>Anopheles</taxon>
    </lineage>
</organism>
<reference evidence="2" key="1">
    <citation type="submission" date="2020-05" db="UniProtKB">
        <authorList>
            <consortium name="EnsemblMetazoa"/>
        </authorList>
    </citation>
    <scope>IDENTIFICATION</scope>
    <source>
        <strain evidence="2">FUMOZ</strain>
    </source>
</reference>
<accession>A0A4Y0BF52</accession>
<feature type="region of interest" description="Disordered" evidence="1">
    <location>
        <begin position="48"/>
        <end position="71"/>
    </location>
</feature>
<dbReference type="VEuPathDB" id="VectorBase:AFUN019043"/>